<organism evidence="1 2">
    <name type="scientific">Coemansia linderi</name>
    <dbReference type="NCBI Taxonomy" id="2663919"/>
    <lineage>
        <taxon>Eukaryota</taxon>
        <taxon>Fungi</taxon>
        <taxon>Fungi incertae sedis</taxon>
        <taxon>Zoopagomycota</taxon>
        <taxon>Kickxellomycotina</taxon>
        <taxon>Kickxellomycetes</taxon>
        <taxon>Kickxellales</taxon>
        <taxon>Kickxellaceae</taxon>
        <taxon>Coemansia</taxon>
    </lineage>
</organism>
<name>A0ACC1KI24_9FUNG</name>
<comment type="caution">
    <text evidence="1">The sequence shown here is derived from an EMBL/GenBank/DDBJ whole genome shotgun (WGS) entry which is preliminary data.</text>
</comment>
<gene>
    <name evidence="1" type="ORF">GGI18_001826</name>
</gene>
<protein>
    <submittedName>
        <fullName evidence="1">Uncharacterized protein</fullName>
    </submittedName>
</protein>
<sequence>MPVLKNFAGRQLPALKSVALGSCVDRTEAKQPERRRAALGAESLVLSSTTLYAGPSPLASFILSGLGSDSKGHVREVSRGTVVAALERDIRGVLEANKGEGDAKMKSTVLLAKNSSKPTNCIAGDVSFLSLLVGKGGGKESKKAGKPFAFDTPSPDDKVLAAQSRAVGSVAAAAVPSPKPSKPKPKAKGVARLKVGGDDNDDQAVSSGAESAEITPAVTPKRRIDVVAEYSVHQKNRETLNLVVVGHVDAGKSTLMGHVLYALGQVNERTMKKFERDAEKIGKGSFAFAWVLDETDEERSRGVTMDIATSAFSTQHRKFTLLDAPGHRDFVPNMISGASRADVAILVVDASTGGFESGFDGNGQTREHAILIRSLGVRQLVVAVNKLDVVEWSETRYLEITNRLVDFLTGCGYVKEDVRFAPVSGLKGVNLAHRITADGTPELASWYHDKDSASEPGPCLVELIDTFAMPERPVSKPFRLAVTDFFKGGTFSSANSVSVTGRISQGNVQIGEHVVMVPGGERGVVKAIDVDFVTEEWAVAGDSVVLMIQGLDIQHISVGSVVCTPERPIQCTTRFEAQLVVFDPPVPITNGFPGLLHMQSLNVPAVVSRIIETFDQRSGEVLKRRPRHIRKGATARVEIVAETPVCLELFKDSKELGRIMLRKNGETIAAGIVTAIYGG</sequence>
<dbReference type="EMBL" id="JANBUK010000343">
    <property type="protein sequence ID" value="KAJ2790391.1"/>
    <property type="molecule type" value="Genomic_DNA"/>
</dbReference>
<evidence type="ECO:0000313" key="1">
    <source>
        <dbReference type="EMBL" id="KAJ2790391.1"/>
    </source>
</evidence>
<proteinExistence type="predicted"/>
<accession>A0ACC1KI24</accession>
<keyword evidence="2" id="KW-1185">Reference proteome</keyword>
<dbReference type="Proteomes" id="UP001140066">
    <property type="component" value="Unassembled WGS sequence"/>
</dbReference>
<evidence type="ECO:0000313" key="2">
    <source>
        <dbReference type="Proteomes" id="UP001140066"/>
    </source>
</evidence>
<reference evidence="1" key="1">
    <citation type="submission" date="2022-07" db="EMBL/GenBank/DDBJ databases">
        <title>Phylogenomic reconstructions and comparative analyses of Kickxellomycotina fungi.</title>
        <authorList>
            <person name="Reynolds N.K."/>
            <person name="Stajich J.E."/>
            <person name="Barry K."/>
            <person name="Grigoriev I.V."/>
            <person name="Crous P."/>
            <person name="Smith M.E."/>
        </authorList>
    </citation>
    <scope>NUCLEOTIDE SEQUENCE</scope>
    <source>
        <strain evidence="1">BCRC 34191</strain>
    </source>
</reference>